<gene>
    <name evidence="8" type="ORF">I2492_01245</name>
    <name evidence="7" type="ORF">I2493_01245</name>
</gene>
<dbReference type="InterPro" id="IPR010998">
    <property type="entry name" value="Integrase_recombinase_N"/>
</dbReference>
<dbReference type="Gene3D" id="1.10.150.130">
    <property type="match status" value="1"/>
</dbReference>
<keyword evidence="2 4" id="KW-0238">DNA-binding</keyword>
<dbReference type="InterPro" id="IPR013762">
    <property type="entry name" value="Integrase-like_cat_sf"/>
</dbReference>
<dbReference type="PROSITE" id="PS51900">
    <property type="entry name" value="CB"/>
    <property type="match status" value="1"/>
</dbReference>
<dbReference type="GO" id="GO:0006310">
    <property type="term" value="P:DNA recombination"/>
    <property type="evidence" value="ECO:0007669"/>
    <property type="project" value="UniProtKB-KW"/>
</dbReference>
<dbReference type="PANTHER" id="PTHR30349">
    <property type="entry name" value="PHAGE INTEGRASE-RELATED"/>
    <property type="match status" value="1"/>
</dbReference>
<keyword evidence="10" id="KW-1185">Reference proteome</keyword>
<dbReference type="InterPro" id="IPR002104">
    <property type="entry name" value="Integrase_catalytic"/>
</dbReference>
<evidence type="ECO:0000256" key="3">
    <source>
        <dbReference type="ARBA" id="ARBA00023172"/>
    </source>
</evidence>
<keyword evidence="1" id="KW-0229">DNA integration</keyword>
<name>A0A9D7FQI4_9GAMM</name>
<dbReference type="InterPro" id="IPR050090">
    <property type="entry name" value="Tyrosine_recombinase_XerCD"/>
</dbReference>
<evidence type="ECO:0000313" key="9">
    <source>
        <dbReference type="Proteomes" id="UP000807542"/>
    </source>
</evidence>
<dbReference type="Gene3D" id="1.10.443.10">
    <property type="entry name" value="Intergrase catalytic core"/>
    <property type="match status" value="1"/>
</dbReference>
<organism evidence="8 9">
    <name type="scientific">Limnobaculum xujianqingii</name>
    <dbReference type="NCBI Taxonomy" id="2738837"/>
    <lineage>
        <taxon>Bacteria</taxon>
        <taxon>Pseudomonadati</taxon>
        <taxon>Pseudomonadota</taxon>
        <taxon>Gammaproteobacteria</taxon>
        <taxon>Enterobacterales</taxon>
        <taxon>Budviciaceae</taxon>
        <taxon>Limnobaculum</taxon>
    </lineage>
</organism>
<keyword evidence="3" id="KW-0233">DNA recombination</keyword>
<dbReference type="Proteomes" id="UP001296969">
    <property type="component" value="Unassembled WGS sequence"/>
</dbReference>
<dbReference type="EMBL" id="JADRCQ010000001">
    <property type="protein sequence ID" value="MBK5071640.1"/>
    <property type="molecule type" value="Genomic_DNA"/>
</dbReference>
<sequence length="358" mass="41340">MATITKTPAGTWKAIIRKSGWPVTIKTFRIKRDAEDWARRTEDEMMRGAFVQRTPAERMTLETAMKRYLDEVTPTKSPSTQDGEVKRAKTLIRYLGNYSLAALTPEVIARFRDERLAGDINKKGIRKPRKNDTVRLEIALLGHFFTIAIKEWQIGLTYNPVRNIRSPAPAPGRTRRLSDDESSRLLAAVEAHSNPMLRWIVYIALETSMRTGEIINLTEKDVDIEGRVIFLQKTKNHTVRTVPLSIIATKIFQEVLDNPLRRSVDSELLFFGNPGRDKIRRPYQFSAVWGRIKKRLGINNFRFHDLRHEAVSRLVELGLSDQEVSAISGHKSMQMLHRYTHLRNKHLINRLDTLQHKK</sequence>
<evidence type="ECO:0000259" key="6">
    <source>
        <dbReference type="PROSITE" id="PS51900"/>
    </source>
</evidence>
<proteinExistence type="predicted"/>
<dbReference type="PANTHER" id="PTHR30349:SF94">
    <property type="entry name" value="INTEGRASE_RECOMBINASE HI_1414-RELATED"/>
    <property type="match status" value="1"/>
</dbReference>
<accession>A0A9D7FQI4</accession>
<evidence type="ECO:0000259" key="5">
    <source>
        <dbReference type="PROSITE" id="PS51898"/>
    </source>
</evidence>
<feature type="domain" description="Tyr recombinase" evidence="5">
    <location>
        <begin position="172"/>
        <end position="352"/>
    </location>
</feature>
<dbReference type="GO" id="GO:0015074">
    <property type="term" value="P:DNA integration"/>
    <property type="evidence" value="ECO:0007669"/>
    <property type="project" value="UniProtKB-KW"/>
</dbReference>
<evidence type="ECO:0000313" key="8">
    <source>
        <dbReference type="EMBL" id="MBK5174949.1"/>
    </source>
</evidence>
<protein>
    <submittedName>
        <fullName evidence="8">Tyrosine-type recombinase/integrase</fullName>
    </submittedName>
</protein>
<dbReference type="Proteomes" id="UP000807542">
    <property type="component" value="Unassembled WGS sequence"/>
</dbReference>
<dbReference type="InterPro" id="IPR011010">
    <property type="entry name" value="DNA_brk_join_enz"/>
</dbReference>
<dbReference type="CDD" id="cd00796">
    <property type="entry name" value="INT_Rci_Hp1_C"/>
    <property type="match status" value="1"/>
</dbReference>
<reference evidence="8 10" key="1">
    <citation type="submission" date="2020-11" db="EMBL/GenBank/DDBJ databases">
        <title>Insectihabitans protaetiae gen. nov. sp. nov. and Insectihabitans allomyrinae sp. nov., isolated from larvae of Protaetia brevitarsis seulensis and Allomyrina dichotoma, respectively.</title>
        <authorList>
            <person name="Lee S.D."/>
            <person name="Byeon Y.-S."/>
            <person name="Kim S.-M."/>
            <person name="Yang H.L."/>
            <person name="Kim I.S."/>
        </authorList>
    </citation>
    <scope>NUCLEOTIDE SEQUENCE</scope>
    <source>
        <strain evidence="8">CWB-B4</strain>
        <strain evidence="7 10">CWB-B43</strain>
    </source>
</reference>
<dbReference type="InterPro" id="IPR044068">
    <property type="entry name" value="CB"/>
</dbReference>
<comment type="caution">
    <text evidence="8">The sequence shown here is derived from an EMBL/GenBank/DDBJ whole genome shotgun (WGS) entry which is preliminary data.</text>
</comment>
<evidence type="ECO:0000256" key="4">
    <source>
        <dbReference type="PROSITE-ProRule" id="PRU01248"/>
    </source>
</evidence>
<evidence type="ECO:0000313" key="7">
    <source>
        <dbReference type="EMBL" id="MBK5071640.1"/>
    </source>
</evidence>
<dbReference type="AlphaFoldDB" id="A0A9D7FQI4"/>
<evidence type="ECO:0000256" key="2">
    <source>
        <dbReference type="ARBA" id="ARBA00023125"/>
    </source>
</evidence>
<dbReference type="EMBL" id="JADRCP010000001">
    <property type="protein sequence ID" value="MBK5174949.1"/>
    <property type="molecule type" value="Genomic_DNA"/>
</dbReference>
<dbReference type="GO" id="GO:0003677">
    <property type="term" value="F:DNA binding"/>
    <property type="evidence" value="ECO:0007669"/>
    <property type="project" value="UniProtKB-UniRule"/>
</dbReference>
<evidence type="ECO:0000256" key="1">
    <source>
        <dbReference type="ARBA" id="ARBA00022908"/>
    </source>
</evidence>
<feature type="domain" description="Core-binding (CB)" evidence="6">
    <location>
        <begin position="59"/>
        <end position="149"/>
    </location>
</feature>
<dbReference type="SUPFAM" id="SSF56349">
    <property type="entry name" value="DNA breaking-rejoining enzymes"/>
    <property type="match status" value="1"/>
</dbReference>
<dbReference type="PROSITE" id="PS51898">
    <property type="entry name" value="TYR_RECOMBINASE"/>
    <property type="match status" value="1"/>
</dbReference>
<dbReference type="RefSeq" id="WP_228396974.1">
    <property type="nucleotide sequence ID" value="NZ_JADRCP010000001.1"/>
</dbReference>
<dbReference type="Pfam" id="PF00589">
    <property type="entry name" value="Phage_integrase"/>
    <property type="match status" value="1"/>
</dbReference>
<evidence type="ECO:0000313" key="10">
    <source>
        <dbReference type="Proteomes" id="UP001296969"/>
    </source>
</evidence>